<accession>A0ABS8Y3D2</accession>
<comment type="caution">
    <text evidence="2">The sequence shown here is derived from an EMBL/GenBank/DDBJ whole genome shotgun (WGS) entry which is preliminary data.</text>
</comment>
<proteinExistence type="predicted"/>
<sequence>MRLQKWSSDFKLEEDLPIASVWVLLLGLPYYLHTSHYVKQLVSIEGTPLEIAAATRSKTRPNMAKMGNCRLLERKKKNKANSAHNRDQEPIENSSTNESKALDKGKESDQTRKREGKIAKASRDGTDIKMNTKD</sequence>
<evidence type="ECO:0000256" key="1">
    <source>
        <dbReference type="SAM" id="MobiDB-lite"/>
    </source>
</evidence>
<protein>
    <recommendedName>
        <fullName evidence="4">DUF4283 domain-containing protein</fullName>
    </recommendedName>
</protein>
<name>A0ABS8Y3D2_DATST</name>
<evidence type="ECO:0000313" key="2">
    <source>
        <dbReference type="EMBL" id="MCE5166340.1"/>
    </source>
</evidence>
<keyword evidence="3" id="KW-1185">Reference proteome</keyword>
<feature type="region of interest" description="Disordered" evidence="1">
    <location>
        <begin position="54"/>
        <end position="134"/>
    </location>
</feature>
<dbReference type="EMBL" id="JACEIK010021826">
    <property type="protein sequence ID" value="MCE5166340.1"/>
    <property type="molecule type" value="Genomic_DNA"/>
</dbReference>
<evidence type="ECO:0008006" key="4">
    <source>
        <dbReference type="Google" id="ProtNLM"/>
    </source>
</evidence>
<feature type="compositionally biased region" description="Basic and acidic residues" evidence="1">
    <location>
        <begin position="100"/>
        <end position="134"/>
    </location>
</feature>
<gene>
    <name evidence="2" type="ORF">HAX54_017779</name>
</gene>
<organism evidence="2 3">
    <name type="scientific">Datura stramonium</name>
    <name type="common">Jimsonweed</name>
    <name type="synonym">Common thornapple</name>
    <dbReference type="NCBI Taxonomy" id="4076"/>
    <lineage>
        <taxon>Eukaryota</taxon>
        <taxon>Viridiplantae</taxon>
        <taxon>Streptophyta</taxon>
        <taxon>Embryophyta</taxon>
        <taxon>Tracheophyta</taxon>
        <taxon>Spermatophyta</taxon>
        <taxon>Magnoliopsida</taxon>
        <taxon>eudicotyledons</taxon>
        <taxon>Gunneridae</taxon>
        <taxon>Pentapetalae</taxon>
        <taxon>asterids</taxon>
        <taxon>lamiids</taxon>
        <taxon>Solanales</taxon>
        <taxon>Solanaceae</taxon>
        <taxon>Solanoideae</taxon>
        <taxon>Datureae</taxon>
        <taxon>Datura</taxon>
    </lineage>
</organism>
<evidence type="ECO:0000313" key="3">
    <source>
        <dbReference type="Proteomes" id="UP000823775"/>
    </source>
</evidence>
<reference evidence="2 3" key="1">
    <citation type="journal article" date="2021" name="BMC Genomics">
        <title>Datura genome reveals duplications of psychoactive alkaloid biosynthetic genes and high mutation rate following tissue culture.</title>
        <authorList>
            <person name="Rajewski A."/>
            <person name="Carter-House D."/>
            <person name="Stajich J."/>
            <person name="Litt A."/>
        </authorList>
    </citation>
    <scope>NUCLEOTIDE SEQUENCE [LARGE SCALE GENOMIC DNA]</scope>
    <source>
        <strain evidence="2">AR-01</strain>
    </source>
</reference>
<dbReference type="Proteomes" id="UP000823775">
    <property type="component" value="Unassembled WGS sequence"/>
</dbReference>